<evidence type="ECO:0000259" key="2">
    <source>
        <dbReference type="Pfam" id="PF17727"/>
    </source>
</evidence>
<dbReference type="InterPro" id="IPR041473">
    <property type="entry name" value="CtsR_C"/>
</dbReference>
<dbReference type="Proteomes" id="UP000001683">
    <property type="component" value="Chromosome"/>
</dbReference>
<gene>
    <name evidence="3" type="ordered locus">Nther_0143</name>
</gene>
<evidence type="ECO:0000313" key="4">
    <source>
        <dbReference type="Proteomes" id="UP000001683"/>
    </source>
</evidence>
<reference evidence="3 4" key="2">
    <citation type="journal article" date="2011" name="J. Bacteriol.">
        <title>Complete genome sequence of the anaerobic, halophilic alkalithermophile Natranaerobius thermophilus JW/NM-WN-LF.</title>
        <authorList>
            <person name="Zhao B."/>
            <person name="Mesbah N.M."/>
            <person name="Dalin E."/>
            <person name="Goodwin L."/>
            <person name="Nolan M."/>
            <person name="Pitluck S."/>
            <person name="Chertkov O."/>
            <person name="Brettin T.S."/>
            <person name="Han J."/>
            <person name="Larimer F.W."/>
            <person name="Land M.L."/>
            <person name="Hauser L."/>
            <person name="Kyrpides N."/>
            <person name="Wiegel J."/>
        </authorList>
    </citation>
    <scope>NUCLEOTIDE SEQUENCE [LARGE SCALE GENOMIC DNA]</scope>
    <source>
        <strain evidence="4">ATCC BAA-1301 / DSM 18059 / JW/NM-WN-LF</strain>
    </source>
</reference>
<evidence type="ECO:0000259" key="1">
    <source>
        <dbReference type="Pfam" id="PF05848"/>
    </source>
</evidence>
<dbReference type="FunCoup" id="B2A488">
    <property type="interactions" value="39"/>
</dbReference>
<name>B2A488_NATTJ</name>
<dbReference type="InterPro" id="IPR041902">
    <property type="entry name" value="CtsR_N_sf"/>
</dbReference>
<dbReference type="STRING" id="457570.Nther_0143"/>
<dbReference type="AlphaFoldDB" id="B2A488"/>
<dbReference type="InParanoid" id="B2A488"/>
<dbReference type="eggNOG" id="COG4463">
    <property type="taxonomic scope" value="Bacteria"/>
</dbReference>
<dbReference type="OrthoDB" id="1680813at2"/>
<feature type="domain" description="CtsR N-terminal HTH" evidence="1">
    <location>
        <begin position="3"/>
        <end position="73"/>
    </location>
</feature>
<dbReference type="RefSeq" id="WP_012446633.1">
    <property type="nucleotide sequence ID" value="NC_010718.1"/>
</dbReference>
<proteinExistence type="predicted"/>
<dbReference type="InterPro" id="IPR040465">
    <property type="entry name" value="CtsR_N"/>
</dbReference>
<dbReference type="HOGENOM" id="CLU_118139_0_0_9"/>
<dbReference type="InterPro" id="IPR041908">
    <property type="entry name" value="CtsR_C_sf"/>
</dbReference>
<dbReference type="KEGG" id="nth:Nther_0143"/>
<protein>
    <submittedName>
        <fullName evidence="3">Transcriptional repressor, CtsR</fullName>
    </submittedName>
</protein>
<dbReference type="EMBL" id="CP001034">
    <property type="protein sequence ID" value="ACB83742.1"/>
    <property type="molecule type" value="Genomic_DNA"/>
</dbReference>
<reference evidence="3 4" key="1">
    <citation type="submission" date="2008-04" db="EMBL/GenBank/DDBJ databases">
        <title>Complete sequence of chromosome of Natranaerobius thermophilus JW/NM-WN-LF.</title>
        <authorList>
            <consortium name="US DOE Joint Genome Institute"/>
            <person name="Copeland A."/>
            <person name="Lucas S."/>
            <person name="Lapidus A."/>
            <person name="Glavina del Rio T."/>
            <person name="Dalin E."/>
            <person name="Tice H."/>
            <person name="Bruce D."/>
            <person name="Goodwin L."/>
            <person name="Pitluck S."/>
            <person name="Chertkov O."/>
            <person name="Brettin T."/>
            <person name="Detter J.C."/>
            <person name="Han C."/>
            <person name="Kuske C.R."/>
            <person name="Schmutz J."/>
            <person name="Larimer F."/>
            <person name="Land M."/>
            <person name="Hauser L."/>
            <person name="Kyrpides N."/>
            <person name="Lykidis A."/>
            <person name="Mesbah N.M."/>
            <person name="Wiegel J."/>
        </authorList>
    </citation>
    <scope>NUCLEOTIDE SEQUENCE [LARGE SCALE GENOMIC DNA]</scope>
    <source>
        <strain evidence="4">ATCC BAA-1301 / DSM 18059 / JW/NM-WN-LF</strain>
    </source>
</reference>
<evidence type="ECO:0000313" key="3">
    <source>
        <dbReference type="EMBL" id="ACB83742.1"/>
    </source>
</evidence>
<feature type="domain" description="CtsR C-terminal dimerization" evidence="2">
    <location>
        <begin position="81"/>
        <end position="146"/>
    </location>
</feature>
<dbReference type="Pfam" id="PF05848">
    <property type="entry name" value="CtsR"/>
    <property type="match status" value="1"/>
</dbReference>
<accession>B2A488</accession>
<dbReference type="Gene3D" id="3.30.56.130">
    <property type="entry name" value="Transcriptional regulator CtsR, winged HTH domain"/>
    <property type="match status" value="1"/>
</dbReference>
<dbReference type="Gene3D" id="1.10.1200.150">
    <property type="entry name" value="Transcriptional regulator CtsR, C-terminal domain"/>
    <property type="match status" value="1"/>
</dbReference>
<organism evidence="3 4">
    <name type="scientific">Natranaerobius thermophilus (strain ATCC BAA-1301 / DSM 18059 / JW/NM-WN-LF)</name>
    <dbReference type="NCBI Taxonomy" id="457570"/>
    <lineage>
        <taxon>Bacteria</taxon>
        <taxon>Bacillati</taxon>
        <taxon>Bacillota</taxon>
        <taxon>Clostridia</taxon>
        <taxon>Natranaerobiales</taxon>
        <taxon>Natranaerobiaceae</taxon>
        <taxon>Natranaerobius</taxon>
    </lineage>
</organism>
<keyword evidence="4" id="KW-1185">Reference proteome</keyword>
<dbReference type="Pfam" id="PF17727">
    <property type="entry name" value="CtsR_C"/>
    <property type="match status" value="1"/>
</dbReference>
<sequence>MGSLSDNIEKYLKNLIEESPNKAIVVKRCDLAYKFNCVPSQINYVLSTRFTEDKGYLVSSRRGGGGYIEIRRLRLAGETPLYKLTDLIGNSISEQEANGLITRLADEGIIKEREEGLLKSCVKRESIPVPLPWRDEIRAALFKNVLLEILKFKE</sequence>